<evidence type="ECO:0000256" key="1">
    <source>
        <dbReference type="SAM" id="Phobius"/>
    </source>
</evidence>
<evidence type="ECO:0000313" key="2">
    <source>
        <dbReference type="EMBL" id="PZX38116.1"/>
    </source>
</evidence>
<reference evidence="2 3" key="1">
    <citation type="submission" date="2018-06" db="EMBL/GenBank/DDBJ databases">
        <title>Genomic Encyclopedia of Archaeal and Bacterial Type Strains, Phase II (KMG-II): from individual species to whole genera.</title>
        <authorList>
            <person name="Goeker M."/>
        </authorList>
    </citation>
    <scope>NUCLEOTIDE SEQUENCE [LARGE SCALE GENOMIC DNA]</scope>
    <source>
        <strain evidence="2 3">DSM 17205</strain>
    </source>
</reference>
<name>A0ABX5PVR2_9FLAO</name>
<dbReference type="EMBL" id="QKZR01000005">
    <property type="protein sequence ID" value="PZX38116.1"/>
    <property type="molecule type" value="Genomic_DNA"/>
</dbReference>
<dbReference type="Gene3D" id="1.10.150.20">
    <property type="entry name" value="5' to 3' exonuclease, C-terminal subdomain"/>
    <property type="match status" value="1"/>
</dbReference>
<dbReference type="Proteomes" id="UP000248584">
    <property type="component" value="Unassembled WGS sequence"/>
</dbReference>
<keyword evidence="1" id="KW-0472">Membrane</keyword>
<gene>
    <name evidence="2" type="ORF">LX97_02696</name>
</gene>
<comment type="caution">
    <text evidence="2">The sequence shown here is derived from an EMBL/GenBank/DDBJ whole genome shotgun (WGS) entry which is preliminary data.</text>
</comment>
<feature type="transmembrane region" description="Helical" evidence="1">
    <location>
        <begin position="6"/>
        <end position="28"/>
    </location>
</feature>
<dbReference type="RefSeq" id="WP_015363859.1">
    <property type="nucleotide sequence ID" value="NZ_QKZR01000005.1"/>
</dbReference>
<evidence type="ECO:0000313" key="3">
    <source>
        <dbReference type="Proteomes" id="UP000248584"/>
    </source>
</evidence>
<keyword evidence="1" id="KW-0812">Transmembrane</keyword>
<organism evidence="2 3">
    <name type="scientific">Nonlabens dokdonensis</name>
    <dbReference type="NCBI Taxonomy" id="328515"/>
    <lineage>
        <taxon>Bacteria</taxon>
        <taxon>Pseudomonadati</taxon>
        <taxon>Bacteroidota</taxon>
        <taxon>Flavobacteriia</taxon>
        <taxon>Flavobacteriales</taxon>
        <taxon>Flavobacteriaceae</taxon>
        <taxon>Nonlabens</taxon>
    </lineage>
</organism>
<keyword evidence="3" id="KW-1185">Reference proteome</keyword>
<sequence length="174" mass="20084">METLITNWILFVVLFLMLLGAYIIGFFFGNKKKLSTINSRVKDVEIKHNHKEGAIIIEDHQPGKIRATKTRERAGMLSESSPLNKEQLPETENQNIDVEVNQNDPKEKDDLTLIVGINDDIQNKLRDFGIHSFSQISKLSSEEIRNLSKEIDIFPGRIHRDDWKGQAKELMRKE</sequence>
<protein>
    <submittedName>
        <fullName evidence="2">Uncharacterized protein</fullName>
    </submittedName>
</protein>
<accession>A0ABX5PVR2</accession>
<proteinExistence type="predicted"/>
<keyword evidence="1" id="KW-1133">Transmembrane helix</keyword>